<proteinExistence type="predicted"/>
<name>A0A9W4WPE3_9GLOM</name>
<dbReference type="EMBL" id="CAMKVN010001491">
    <property type="protein sequence ID" value="CAI2176334.1"/>
    <property type="molecule type" value="Genomic_DNA"/>
</dbReference>
<protein>
    <submittedName>
        <fullName evidence="1">4182_t:CDS:1</fullName>
    </submittedName>
</protein>
<gene>
    <name evidence="1" type="ORF">FWILDA_LOCUS7534</name>
</gene>
<keyword evidence="2" id="KW-1185">Reference proteome</keyword>
<comment type="caution">
    <text evidence="1">The sequence shown here is derived from an EMBL/GenBank/DDBJ whole genome shotgun (WGS) entry which is preliminary data.</text>
</comment>
<accession>A0A9W4WPE3</accession>
<organism evidence="1 2">
    <name type="scientific">Funneliformis geosporum</name>
    <dbReference type="NCBI Taxonomy" id="1117311"/>
    <lineage>
        <taxon>Eukaryota</taxon>
        <taxon>Fungi</taxon>
        <taxon>Fungi incertae sedis</taxon>
        <taxon>Mucoromycota</taxon>
        <taxon>Glomeromycotina</taxon>
        <taxon>Glomeromycetes</taxon>
        <taxon>Glomerales</taxon>
        <taxon>Glomeraceae</taxon>
        <taxon>Funneliformis</taxon>
    </lineage>
</organism>
<dbReference type="AlphaFoldDB" id="A0A9W4WPE3"/>
<reference evidence="1" key="1">
    <citation type="submission" date="2022-08" db="EMBL/GenBank/DDBJ databases">
        <authorList>
            <person name="Kallberg Y."/>
            <person name="Tangrot J."/>
            <person name="Rosling A."/>
        </authorList>
    </citation>
    <scope>NUCLEOTIDE SEQUENCE</scope>
    <source>
        <strain evidence="1">Wild A</strain>
    </source>
</reference>
<evidence type="ECO:0000313" key="2">
    <source>
        <dbReference type="Proteomes" id="UP001153678"/>
    </source>
</evidence>
<evidence type="ECO:0000313" key="1">
    <source>
        <dbReference type="EMBL" id="CAI2176334.1"/>
    </source>
</evidence>
<sequence>MDVRYLSKSGVDVGTIPKKIHELIGKSTAAPSPSTASSSFSDGVLDIQWALKIN</sequence>
<dbReference type="Proteomes" id="UP001153678">
    <property type="component" value="Unassembled WGS sequence"/>
</dbReference>